<feature type="compositionally biased region" description="Polar residues" evidence="4">
    <location>
        <begin position="280"/>
        <end position="297"/>
    </location>
</feature>
<dbReference type="InterPro" id="IPR010977">
    <property type="entry name" value="Aromatic_deC"/>
</dbReference>
<keyword evidence="3" id="KW-0663">Pyridoxal phosphate</keyword>
<evidence type="ECO:0000256" key="2">
    <source>
        <dbReference type="ARBA" id="ARBA00022793"/>
    </source>
</evidence>
<dbReference type="InterPro" id="IPR015424">
    <property type="entry name" value="PyrdxlP-dep_Trfase"/>
</dbReference>
<reference evidence="5 6" key="1">
    <citation type="submission" date="2018-11" db="EMBL/GenBank/DDBJ databases">
        <authorList>
            <consortium name="Pathogen Informatics"/>
        </authorList>
    </citation>
    <scope>NUCLEOTIDE SEQUENCE [LARGE SCALE GENOMIC DNA]</scope>
</reference>
<evidence type="ECO:0000256" key="1">
    <source>
        <dbReference type="ARBA" id="ARBA00001933"/>
    </source>
</evidence>
<dbReference type="GO" id="GO:0016831">
    <property type="term" value="F:carboxy-lyase activity"/>
    <property type="evidence" value="ECO:0007669"/>
    <property type="project" value="UniProtKB-KW"/>
</dbReference>
<dbReference type="PANTHER" id="PTHR11999">
    <property type="entry name" value="GROUP II PYRIDOXAL-5-PHOSPHATE DECARBOXYLASE"/>
    <property type="match status" value="1"/>
</dbReference>
<feature type="compositionally biased region" description="Polar residues" evidence="4">
    <location>
        <begin position="212"/>
        <end position="221"/>
    </location>
</feature>
<dbReference type="GO" id="GO:0005737">
    <property type="term" value="C:cytoplasm"/>
    <property type="evidence" value="ECO:0007669"/>
    <property type="project" value="TreeGrafter"/>
</dbReference>
<protein>
    <submittedName>
        <fullName evidence="5 7">Uncharacterized protein</fullName>
    </submittedName>
</protein>
<feature type="compositionally biased region" description="Low complexity" evidence="4">
    <location>
        <begin position="202"/>
        <end position="211"/>
    </location>
</feature>
<evidence type="ECO:0000313" key="6">
    <source>
        <dbReference type="Proteomes" id="UP000050761"/>
    </source>
</evidence>
<accession>A0A183G311</accession>
<evidence type="ECO:0000313" key="7">
    <source>
        <dbReference type="WBParaSite" id="HPBE_0001575201-mRNA-1"/>
    </source>
</evidence>
<dbReference type="PANTHER" id="PTHR11999:SF70">
    <property type="entry name" value="MIP05841P"/>
    <property type="match status" value="1"/>
</dbReference>
<dbReference type="WBParaSite" id="HPBE_0001575201-mRNA-1">
    <property type="protein sequence ID" value="HPBE_0001575201-mRNA-1"/>
    <property type="gene ID" value="HPBE_0001575201"/>
</dbReference>
<keyword evidence="2" id="KW-0210">Decarboxylase</keyword>
<evidence type="ECO:0000313" key="5">
    <source>
        <dbReference type="EMBL" id="VDP03810.1"/>
    </source>
</evidence>
<keyword evidence="2" id="KW-0456">Lyase</keyword>
<evidence type="ECO:0000256" key="3">
    <source>
        <dbReference type="ARBA" id="ARBA00022898"/>
    </source>
</evidence>
<feature type="compositionally biased region" description="Basic and acidic residues" evidence="4">
    <location>
        <begin position="223"/>
        <end position="238"/>
    </location>
</feature>
<sequence length="297" mass="33020">MLKTQLNCEAYSTDLRDWGLHLSRRFKALKVWFIMRLCGVEGLRRHVNKICDMASYFESLIDQHPNMQIFTSRNFGLFTFQYNEPNFTKEERNRHTLRLLCFFNESHKLFLTHVRVADNDVIRVSLSYERTTKQTIDSAFGIMKTMVEEYKKRKDDATLLKAPIKKTSSAEHIFTSDADFLLTGTAAAVATATTDGKYPDTVPVGPVAAAPSAQSTISQSMKGVDEKESKSMESEKASKSTSTQAAPGRHAGAGSSRAEARSRTPTSRPPSVSTRSAPSGSTAKPKTDQQTKPPAQK</sequence>
<dbReference type="Gene3D" id="3.90.1150.170">
    <property type="match status" value="1"/>
</dbReference>
<comment type="cofactor">
    <cofactor evidence="1">
        <name>pyridoxal 5'-phosphate</name>
        <dbReference type="ChEBI" id="CHEBI:597326"/>
    </cofactor>
</comment>
<dbReference type="Pfam" id="PF00282">
    <property type="entry name" value="Pyridoxal_deC"/>
    <property type="match status" value="1"/>
</dbReference>
<gene>
    <name evidence="5" type="ORF">HPBE_LOCUS15751</name>
</gene>
<dbReference type="AlphaFoldDB" id="A0A183G311"/>
<name>A0A183G311_HELPZ</name>
<dbReference type="EMBL" id="UZAH01029025">
    <property type="protein sequence ID" value="VDP03810.1"/>
    <property type="molecule type" value="Genomic_DNA"/>
</dbReference>
<feature type="compositionally biased region" description="Low complexity" evidence="4">
    <location>
        <begin position="239"/>
        <end position="279"/>
    </location>
</feature>
<feature type="region of interest" description="Disordered" evidence="4">
    <location>
        <begin position="195"/>
        <end position="297"/>
    </location>
</feature>
<organism evidence="6 7">
    <name type="scientific">Heligmosomoides polygyrus</name>
    <name type="common">Parasitic roundworm</name>
    <dbReference type="NCBI Taxonomy" id="6339"/>
    <lineage>
        <taxon>Eukaryota</taxon>
        <taxon>Metazoa</taxon>
        <taxon>Ecdysozoa</taxon>
        <taxon>Nematoda</taxon>
        <taxon>Chromadorea</taxon>
        <taxon>Rhabditida</taxon>
        <taxon>Rhabditina</taxon>
        <taxon>Rhabditomorpha</taxon>
        <taxon>Strongyloidea</taxon>
        <taxon>Heligmosomidae</taxon>
        <taxon>Heligmosomoides</taxon>
    </lineage>
</organism>
<accession>A0A3P8AIP4</accession>
<reference evidence="7" key="2">
    <citation type="submission" date="2019-09" db="UniProtKB">
        <authorList>
            <consortium name="WormBaseParasite"/>
        </authorList>
    </citation>
    <scope>IDENTIFICATION</scope>
</reference>
<proteinExistence type="predicted"/>
<dbReference type="GO" id="GO:0030170">
    <property type="term" value="F:pyridoxal phosphate binding"/>
    <property type="evidence" value="ECO:0007669"/>
    <property type="project" value="InterPro"/>
</dbReference>
<dbReference type="SUPFAM" id="SSF53383">
    <property type="entry name" value="PLP-dependent transferases"/>
    <property type="match status" value="1"/>
</dbReference>
<dbReference type="OrthoDB" id="639767at2759"/>
<dbReference type="GO" id="GO:0019752">
    <property type="term" value="P:carboxylic acid metabolic process"/>
    <property type="evidence" value="ECO:0007669"/>
    <property type="project" value="InterPro"/>
</dbReference>
<evidence type="ECO:0000256" key="4">
    <source>
        <dbReference type="SAM" id="MobiDB-lite"/>
    </source>
</evidence>
<dbReference type="Proteomes" id="UP000050761">
    <property type="component" value="Unassembled WGS sequence"/>
</dbReference>
<dbReference type="InterPro" id="IPR002129">
    <property type="entry name" value="PyrdxlP-dep_de-COase"/>
</dbReference>
<keyword evidence="6" id="KW-1185">Reference proteome</keyword>